<keyword evidence="2" id="KW-1185">Reference proteome</keyword>
<dbReference type="InParanoid" id="A0A5C3NLN8"/>
<gene>
    <name evidence="1" type="ORF">K466DRAFT_607990</name>
</gene>
<protein>
    <submittedName>
        <fullName evidence="1">Uncharacterized protein</fullName>
    </submittedName>
</protein>
<organism evidence="1 2">
    <name type="scientific">Polyporus arcularius HHB13444</name>
    <dbReference type="NCBI Taxonomy" id="1314778"/>
    <lineage>
        <taxon>Eukaryota</taxon>
        <taxon>Fungi</taxon>
        <taxon>Dikarya</taxon>
        <taxon>Basidiomycota</taxon>
        <taxon>Agaricomycotina</taxon>
        <taxon>Agaricomycetes</taxon>
        <taxon>Polyporales</taxon>
        <taxon>Polyporaceae</taxon>
        <taxon>Polyporus</taxon>
    </lineage>
</organism>
<evidence type="ECO:0000313" key="1">
    <source>
        <dbReference type="EMBL" id="TFK77589.1"/>
    </source>
</evidence>
<proteinExistence type="predicted"/>
<dbReference type="AlphaFoldDB" id="A0A5C3NLN8"/>
<sequence>MPCLFRFPYAACSRLLGHRYPGSAALLDKMPGHDAASSHSELLRMDDYLSGSTVGRTADAENSPQSDFFWVSSAISAE</sequence>
<reference evidence="1 2" key="1">
    <citation type="journal article" date="2019" name="Nat. Ecol. Evol.">
        <title>Megaphylogeny resolves global patterns of mushroom evolution.</title>
        <authorList>
            <person name="Varga T."/>
            <person name="Krizsan K."/>
            <person name="Foldi C."/>
            <person name="Dima B."/>
            <person name="Sanchez-Garcia M."/>
            <person name="Sanchez-Ramirez S."/>
            <person name="Szollosi G.J."/>
            <person name="Szarkandi J.G."/>
            <person name="Papp V."/>
            <person name="Albert L."/>
            <person name="Andreopoulos W."/>
            <person name="Angelini C."/>
            <person name="Antonin V."/>
            <person name="Barry K.W."/>
            <person name="Bougher N.L."/>
            <person name="Buchanan P."/>
            <person name="Buyck B."/>
            <person name="Bense V."/>
            <person name="Catcheside P."/>
            <person name="Chovatia M."/>
            <person name="Cooper J."/>
            <person name="Damon W."/>
            <person name="Desjardin D."/>
            <person name="Finy P."/>
            <person name="Geml J."/>
            <person name="Haridas S."/>
            <person name="Hughes K."/>
            <person name="Justo A."/>
            <person name="Karasinski D."/>
            <person name="Kautmanova I."/>
            <person name="Kiss B."/>
            <person name="Kocsube S."/>
            <person name="Kotiranta H."/>
            <person name="LaButti K.M."/>
            <person name="Lechner B.E."/>
            <person name="Liimatainen K."/>
            <person name="Lipzen A."/>
            <person name="Lukacs Z."/>
            <person name="Mihaltcheva S."/>
            <person name="Morgado L.N."/>
            <person name="Niskanen T."/>
            <person name="Noordeloos M.E."/>
            <person name="Ohm R.A."/>
            <person name="Ortiz-Santana B."/>
            <person name="Ovrebo C."/>
            <person name="Racz N."/>
            <person name="Riley R."/>
            <person name="Savchenko A."/>
            <person name="Shiryaev A."/>
            <person name="Soop K."/>
            <person name="Spirin V."/>
            <person name="Szebenyi C."/>
            <person name="Tomsovsky M."/>
            <person name="Tulloss R.E."/>
            <person name="Uehling J."/>
            <person name="Grigoriev I.V."/>
            <person name="Vagvolgyi C."/>
            <person name="Papp T."/>
            <person name="Martin F.M."/>
            <person name="Miettinen O."/>
            <person name="Hibbett D.S."/>
            <person name="Nagy L.G."/>
        </authorList>
    </citation>
    <scope>NUCLEOTIDE SEQUENCE [LARGE SCALE GENOMIC DNA]</scope>
    <source>
        <strain evidence="1 2">HHB13444</strain>
    </source>
</reference>
<evidence type="ECO:0000313" key="2">
    <source>
        <dbReference type="Proteomes" id="UP000308197"/>
    </source>
</evidence>
<dbReference type="EMBL" id="ML213445">
    <property type="protein sequence ID" value="TFK77589.1"/>
    <property type="molecule type" value="Genomic_DNA"/>
</dbReference>
<accession>A0A5C3NLN8</accession>
<dbReference type="Proteomes" id="UP000308197">
    <property type="component" value="Unassembled WGS sequence"/>
</dbReference>
<name>A0A5C3NLN8_9APHY</name>